<dbReference type="CDD" id="cd02440">
    <property type="entry name" value="AdoMet_MTases"/>
    <property type="match status" value="1"/>
</dbReference>
<evidence type="ECO:0000256" key="4">
    <source>
        <dbReference type="ARBA" id="ARBA00022603"/>
    </source>
</evidence>
<keyword evidence="10" id="KW-1185">Reference proteome</keyword>
<dbReference type="HAMAP" id="MF_00090">
    <property type="entry name" value="PIMT"/>
    <property type="match status" value="1"/>
</dbReference>
<dbReference type="NCBIfam" id="NF001453">
    <property type="entry name" value="PRK00312.1"/>
    <property type="match status" value="1"/>
</dbReference>
<comment type="catalytic activity">
    <reaction evidence="7">
        <text>[protein]-L-isoaspartate + S-adenosyl-L-methionine = [protein]-L-isoaspartate alpha-methyl ester + S-adenosyl-L-homocysteine</text>
        <dbReference type="Rhea" id="RHEA:12705"/>
        <dbReference type="Rhea" id="RHEA-COMP:12143"/>
        <dbReference type="Rhea" id="RHEA-COMP:12144"/>
        <dbReference type="ChEBI" id="CHEBI:57856"/>
        <dbReference type="ChEBI" id="CHEBI:59789"/>
        <dbReference type="ChEBI" id="CHEBI:90596"/>
        <dbReference type="ChEBI" id="CHEBI:90598"/>
        <dbReference type="EC" id="2.1.1.77"/>
    </reaction>
</comment>
<dbReference type="GO" id="GO:0032259">
    <property type="term" value="P:methylation"/>
    <property type="evidence" value="ECO:0007669"/>
    <property type="project" value="UniProtKB-KW"/>
</dbReference>
<dbReference type="GO" id="GO:0030091">
    <property type="term" value="P:protein repair"/>
    <property type="evidence" value="ECO:0007669"/>
    <property type="project" value="UniProtKB-UniRule"/>
</dbReference>
<evidence type="ECO:0000313" key="9">
    <source>
        <dbReference type="EMBL" id="ATJ84051.1"/>
    </source>
</evidence>
<reference evidence="9 10" key="1">
    <citation type="journal article" date="2017" name="Sci. Rep.">
        <title>Revealing the Saline Adaptation Strategies of the Halophilic Bacterium Halomonas beimenensis through High-throughput Omics and Transposon Mutagenesis Approaches.</title>
        <authorList>
            <person name="Chen Y.H."/>
            <person name="Lin S.S."/>
            <person name="Shyu Y.T."/>
        </authorList>
    </citation>
    <scope>NUCLEOTIDE SEQUENCE [LARGE SCALE GENOMIC DNA]</scope>
    <source>
        <strain evidence="9 10">NTU-111</strain>
    </source>
</reference>
<dbReference type="PANTHER" id="PTHR11579">
    <property type="entry name" value="PROTEIN-L-ISOASPARTATE O-METHYLTRANSFERASE"/>
    <property type="match status" value="1"/>
</dbReference>
<feature type="chain" id="PRO_5012380737" description="Protein-L-isoaspartate O-methyltransferase" evidence="8">
    <location>
        <begin position="28"/>
        <end position="265"/>
    </location>
</feature>
<gene>
    <name evidence="7" type="primary">pcm</name>
    <name evidence="9" type="ORF">BEI_3064</name>
</gene>
<evidence type="ECO:0000256" key="1">
    <source>
        <dbReference type="ARBA" id="ARBA00004496"/>
    </source>
</evidence>
<evidence type="ECO:0000256" key="7">
    <source>
        <dbReference type="HAMAP-Rule" id="MF_00090"/>
    </source>
</evidence>
<dbReference type="KEGG" id="hbe:BEI_3064"/>
<dbReference type="RefSeq" id="WP_227644495.1">
    <property type="nucleotide sequence ID" value="NZ_BAAADT010000037.1"/>
</dbReference>
<dbReference type="GO" id="GO:0005737">
    <property type="term" value="C:cytoplasm"/>
    <property type="evidence" value="ECO:0007669"/>
    <property type="project" value="UniProtKB-SubCell"/>
</dbReference>
<keyword evidence="8" id="KW-0732">Signal</keyword>
<evidence type="ECO:0000256" key="5">
    <source>
        <dbReference type="ARBA" id="ARBA00022679"/>
    </source>
</evidence>
<keyword evidence="3 7" id="KW-0963">Cytoplasm</keyword>
<evidence type="ECO:0000256" key="6">
    <source>
        <dbReference type="ARBA" id="ARBA00022691"/>
    </source>
</evidence>
<dbReference type="Proteomes" id="UP000219993">
    <property type="component" value="Chromosome"/>
</dbReference>
<evidence type="ECO:0000313" key="10">
    <source>
        <dbReference type="Proteomes" id="UP000219993"/>
    </source>
</evidence>
<accession>A0A291PB22</accession>
<comment type="function">
    <text evidence="7">Catalyzes the methyl esterification of L-isoaspartyl residues in peptides and proteins that result from spontaneous decomposition of normal L-aspartyl and L-asparaginyl residues. It plays a role in the repair and/or degradation of damaged proteins.</text>
</comment>
<keyword evidence="5 7" id="KW-0808">Transferase</keyword>
<dbReference type="InterPro" id="IPR000682">
    <property type="entry name" value="PCMT"/>
</dbReference>
<name>A0A291PB22_9GAMM</name>
<evidence type="ECO:0000256" key="2">
    <source>
        <dbReference type="ARBA" id="ARBA00005369"/>
    </source>
</evidence>
<feature type="active site" evidence="7">
    <location>
        <position position="115"/>
    </location>
</feature>
<evidence type="ECO:0000256" key="3">
    <source>
        <dbReference type="ARBA" id="ARBA00022490"/>
    </source>
</evidence>
<sequence length="265" mass="28528">MLTPRFRGLVGCWAMVGLSLAIPPALGQETEAERRVLLEATPSEAAPSRPAFAPDAWAGAREAMVRDHIVARGLDDPAVLAAMRRVPRHRFAPEVAPRRAYRDEPQPIGHGQTISQPYIVALMTARLGLEPDDRVLEVGTGSGYQAAILAEIVREVVTLEIIPALAVQAAERLEALGYTNVTVLEGDGYYGDPARAPFDAVIVTAGARHVPPPLVAQLRPGGRMVIPVGQMLWVQNLLLLEKAADGEIRTRNLASVRFVPLTGGH</sequence>
<dbReference type="Pfam" id="PF01135">
    <property type="entry name" value="PCMT"/>
    <property type="match status" value="1"/>
</dbReference>
<proteinExistence type="inferred from homology"/>
<dbReference type="InterPro" id="IPR029063">
    <property type="entry name" value="SAM-dependent_MTases_sf"/>
</dbReference>
<keyword evidence="6 7" id="KW-0949">S-adenosyl-L-methionine</keyword>
<organism evidence="9 10">
    <name type="scientific">Halomonas beimenensis</name>
    <dbReference type="NCBI Taxonomy" id="475662"/>
    <lineage>
        <taxon>Bacteria</taxon>
        <taxon>Pseudomonadati</taxon>
        <taxon>Pseudomonadota</taxon>
        <taxon>Gammaproteobacteria</taxon>
        <taxon>Oceanospirillales</taxon>
        <taxon>Halomonadaceae</taxon>
        <taxon>Halomonas</taxon>
    </lineage>
</organism>
<dbReference type="GO" id="GO:0004719">
    <property type="term" value="F:protein-L-isoaspartate (D-aspartate) O-methyltransferase activity"/>
    <property type="evidence" value="ECO:0007669"/>
    <property type="project" value="UniProtKB-UniRule"/>
</dbReference>
<dbReference type="FunFam" id="3.40.50.150:FF:000010">
    <property type="entry name" value="Protein-L-isoaspartate O-methyltransferase"/>
    <property type="match status" value="1"/>
</dbReference>
<feature type="signal peptide" evidence="8">
    <location>
        <begin position="1"/>
        <end position="27"/>
    </location>
</feature>
<dbReference type="SUPFAM" id="SSF53335">
    <property type="entry name" value="S-adenosyl-L-methionine-dependent methyltransferases"/>
    <property type="match status" value="1"/>
</dbReference>
<dbReference type="EMBL" id="CP021435">
    <property type="protein sequence ID" value="ATJ84051.1"/>
    <property type="molecule type" value="Genomic_DNA"/>
</dbReference>
<dbReference type="PANTHER" id="PTHR11579:SF0">
    <property type="entry name" value="PROTEIN-L-ISOASPARTATE(D-ASPARTATE) O-METHYLTRANSFERASE"/>
    <property type="match status" value="1"/>
</dbReference>
<dbReference type="AlphaFoldDB" id="A0A291PB22"/>
<dbReference type="EC" id="2.1.1.77" evidence="7"/>
<dbReference type="NCBIfam" id="TIGR00080">
    <property type="entry name" value="pimt"/>
    <property type="match status" value="1"/>
</dbReference>
<comment type="subcellular location">
    <subcellularLocation>
        <location evidence="1 7">Cytoplasm</location>
    </subcellularLocation>
</comment>
<dbReference type="Gene3D" id="3.40.50.150">
    <property type="entry name" value="Vaccinia Virus protein VP39"/>
    <property type="match status" value="1"/>
</dbReference>
<evidence type="ECO:0000256" key="8">
    <source>
        <dbReference type="SAM" id="SignalP"/>
    </source>
</evidence>
<comment type="similarity">
    <text evidence="2 7">Belongs to the methyltransferase superfamily. L-isoaspartyl/D-aspartyl protein methyltransferase family.</text>
</comment>
<protein>
    <recommendedName>
        <fullName evidence="7">Protein-L-isoaspartate O-methyltransferase</fullName>
        <ecNumber evidence="7">2.1.1.77</ecNumber>
    </recommendedName>
    <alternativeName>
        <fullName evidence="7">L-isoaspartyl protein carboxyl methyltransferase</fullName>
    </alternativeName>
    <alternativeName>
        <fullName evidence="7">Protein L-isoaspartyl methyltransferase</fullName>
    </alternativeName>
    <alternativeName>
        <fullName evidence="7">Protein-beta-aspartate methyltransferase</fullName>
        <shortName evidence="7">PIMT</shortName>
    </alternativeName>
</protein>
<keyword evidence="4 7" id="KW-0489">Methyltransferase</keyword>